<proteinExistence type="predicted"/>
<feature type="chain" id="PRO_5032307051" evidence="1">
    <location>
        <begin position="24"/>
        <end position="149"/>
    </location>
</feature>
<dbReference type="AlphaFoldDB" id="A0A813XJ23"/>
<gene>
    <name evidence="2" type="ORF">OXX778_LOCUS9994</name>
</gene>
<evidence type="ECO:0000256" key="1">
    <source>
        <dbReference type="SAM" id="SignalP"/>
    </source>
</evidence>
<dbReference type="Proteomes" id="UP000663879">
    <property type="component" value="Unassembled WGS sequence"/>
</dbReference>
<keyword evidence="1" id="KW-0732">Signal</keyword>
<evidence type="ECO:0000313" key="3">
    <source>
        <dbReference type="Proteomes" id="UP000663879"/>
    </source>
</evidence>
<reference evidence="2" key="1">
    <citation type="submission" date="2021-02" db="EMBL/GenBank/DDBJ databases">
        <authorList>
            <person name="Nowell W R."/>
        </authorList>
    </citation>
    <scope>NUCLEOTIDE SEQUENCE</scope>
    <source>
        <strain evidence="2">Ploen Becks lab</strain>
    </source>
</reference>
<feature type="signal peptide" evidence="1">
    <location>
        <begin position="1"/>
        <end position="23"/>
    </location>
</feature>
<evidence type="ECO:0000313" key="2">
    <source>
        <dbReference type="EMBL" id="CAF0872260.1"/>
    </source>
</evidence>
<sequence>MLNNKNRLIFLFLILCFICGIFGNPILSNDNIDAFSHDKQLAKKSLNELNDLDNDDVDDDDLSNYYLDDDLHDENSLLADSRENKYLVKKSAPRRIFIGKRFLPSRISSDNRALSKMPGRISDIFGKRNGIHRIFIGKRGDIKRIFIGK</sequence>
<accession>A0A813XJ23</accession>
<protein>
    <submittedName>
        <fullName evidence="2">Uncharacterized protein</fullName>
    </submittedName>
</protein>
<keyword evidence="3" id="KW-1185">Reference proteome</keyword>
<dbReference type="OrthoDB" id="10509012at2759"/>
<comment type="caution">
    <text evidence="2">The sequence shown here is derived from an EMBL/GenBank/DDBJ whole genome shotgun (WGS) entry which is preliminary data.</text>
</comment>
<organism evidence="2 3">
    <name type="scientific">Brachionus calyciflorus</name>
    <dbReference type="NCBI Taxonomy" id="104777"/>
    <lineage>
        <taxon>Eukaryota</taxon>
        <taxon>Metazoa</taxon>
        <taxon>Spiralia</taxon>
        <taxon>Gnathifera</taxon>
        <taxon>Rotifera</taxon>
        <taxon>Eurotatoria</taxon>
        <taxon>Monogononta</taxon>
        <taxon>Pseudotrocha</taxon>
        <taxon>Ploima</taxon>
        <taxon>Brachionidae</taxon>
        <taxon>Brachionus</taxon>
    </lineage>
</organism>
<name>A0A813XJ23_9BILA</name>
<dbReference type="EMBL" id="CAJNOC010001531">
    <property type="protein sequence ID" value="CAF0872260.1"/>
    <property type="molecule type" value="Genomic_DNA"/>
</dbReference>